<accession>A0A0L7CSM6</accession>
<gene>
    <name evidence="1" type="ORF">BBM1114_10450</name>
</gene>
<dbReference type="EMBL" id="AVQC01000025">
    <property type="protein sequence ID" value="KOA62636.1"/>
    <property type="molecule type" value="Genomic_DNA"/>
</dbReference>
<name>A0A0L7CSM6_BIFBR</name>
<sequence length="33" mass="3560">MNRIQWLVECAGLIAAVLALELYAALADDQGMP</sequence>
<evidence type="ECO:0000313" key="1">
    <source>
        <dbReference type="EMBL" id="KOA62636.1"/>
    </source>
</evidence>
<dbReference type="Proteomes" id="UP000036802">
    <property type="component" value="Unassembled WGS sequence"/>
</dbReference>
<comment type="caution">
    <text evidence="1">The sequence shown here is derived from an EMBL/GenBank/DDBJ whole genome shotgun (WGS) entry which is preliminary data.</text>
</comment>
<evidence type="ECO:0000313" key="2">
    <source>
        <dbReference type="Proteomes" id="UP000036802"/>
    </source>
</evidence>
<organism evidence="1 2">
    <name type="scientific">Bifidobacterium breve MCC 1114</name>
    <dbReference type="NCBI Taxonomy" id="1365964"/>
    <lineage>
        <taxon>Bacteria</taxon>
        <taxon>Bacillati</taxon>
        <taxon>Actinomycetota</taxon>
        <taxon>Actinomycetes</taxon>
        <taxon>Bifidobacteriales</taxon>
        <taxon>Bifidobacteriaceae</taxon>
        <taxon>Bifidobacterium</taxon>
    </lineage>
</organism>
<proteinExistence type="predicted"/>
<protein>
    <submittedName>
        <fullName evidence="1">Uncharacterized protein</fullName>
    </submittedName>
</protein>
<reference evidence="1 2" key="1">
    <citation type="journal article" date="2015" name="Int J Genomics">
        <title>Comparative Genomics Revealed Genetic Diversity and Species/Strain-Level Differences in Carbohydrate Metabolism of Three Probiotic Bifidobacterial Species.</title>
        <authorList>
            <person name="Odamaki T."/>
            <person name="Horigome A."/>
            <person name="Sugahara H."/>
            <person name="Hashikura N."/>
            <person name="Minami J."/>
            <person name="Xiao J.Z."/>
            <person name="Abe F."/>
        </authorList>
    </citation>
    <scope>NUCLEOTIDE SEQUENCE [LARGE SCALE GENOMIC DNA]</scope>
    <source>
        <strain evidence="1 2">MCC 1114</strain>
    </source>
</reference>
<dbReference type="AlphaFoldDB" id="A0A0L7CSM6"/>
<dbReference type="PATRIC" id="fig|1365964.3.peg.2117"/>